<feature type="transmembrane region" description="Helical" evidence="9">
    <location>
        <begin position="128"/>
        <end position="150"/>
    </location>
</feature>
<keyword evidence="4" id="KW-0997">Cell inner membrane</keyword>
<keyword evidence="6 9" id="KW-1133">Transmembrane helix</keyword>
<dbReference type="AlphaFoldDB" id="A0A1G8MWV0"/>
<evidence type="ECO:0000256" key="7">
    <source>
        <dbReference type="ARBA" id="ARBA00023136"/>
    </source>
</evidence>
<evidence type="ECO:0000256" key="3">
    <source>
        <dbReference type="ARBA" id="ARBA00022475"/>
    </source>
</evidence>
<evidence type="ECO:0000256" key="9">
    <source>
        <dbReference type="SAM" id="Phobius"/>
    </source>
</evidence>
<name>A0A1G8MWV0_9BACI</name>
<evidence type="ECO:0000313" key="12">
    <source>
        <dbReference type="Proteomes" id="UP000198853"/>
    </source>
</evidence>
<dbReference type="EMBL" id="FNEN01000005">
    <property type="protein sequence ID" value="SDI72295.1"/>
    <property type="molecule type" value="Genomic_DNA"/>
</dbReference>
<organism evidence="11 12">
    <name type="scientific">Natribacillus halophilus</name>
    <dbReference type="NCBI Taxonomy" id="549003"/>
    <lineage>
        <taxon>Bacteria</taxon>
        <taxon>Bacillati</taxon>
        <taxon>Bacillota</taxon>
        <taxon>Bacilli</taxon>
        <taxon>Bacillales</taxon>
        <taxon>Bacillaceae</taxon>
        <taxon>Natribacillus</taxon>
    </lineage>
</organism>
<reference evidence="11 12" key="1">
    <citation type="submission" date="2016-10" db="EMBL/GenBank/DDBJ databases">
        <authorList>
            <person name="de Groot N.N."/>
        </authorList>
    </citation>
    <scope>NUCLEOTIDE SEQUENCE [LARGE SCALE GENOMIC DNA]</scope>
    <source>
        <strain evidence="11 12">DSM 21771</strain>
    </source>
</reference>
<dbReference type="RefSeq" id="WP_090397617.1">
    <property type="nucleotide sequence ID" value="NZ_FNEN01000005.1"/>
</dbReference>
<dbReference type="InterPro" id="IPR007387">
    <property type="entry name" value="TRAP_DctQ"/>
</dbReference>
<feature type="transmembrane region" description="Helical" evidence="9">
    <location>
        <begin position="43"/>
        <end position="65"/>
    </location>
</feature>
<comment type="similarity">
    <text evidence="8">Belongs to the TRAP transporter small permease family.</text>
</comment>
<feature type="domain" description="Tripartite ATP-independent periplasmic transporters DctQ component" evidence="10">
    <location>
        <begin position="23"/>
        <end position="146"/>
    </location>
</feature>
<dbReference type="PANTHER" id="PTHR35011">
    <property type="entry name" value="2,3-DIKETO-L-GULONATE TRAP TRANSPORTER SMALL PERMEASE PROTEIN YIAM"/>
    <property type="match status" value="1"/>
</dbReference>
<comment type="subcellular location">
    <subcellularLocation>
        <location evidence="1">Cell inner membrane</location>
        <topology evidence="1">Multi-pass membrane protein</topology>
    </subcellularLocation>
</comment>
<accession>A0A1G8MWV0</accession>
<feature type="transmembrane region" description="Helical" evidence="9">
    <location>
        <begin position="12"/>
        <end position="37"/>
    </location>
</feature>
<evidence type="ECO:0000256" key="4">
    <source>
        <dbReference type="ARBA" id="ARBA00022519"/>
    </source>
</evidence>
<keyword evidence="7 9" id="KW-0472">Membrane</keyword>
<dbReference type="Proteomes" id="UP000198853">
    <property type="component" value="Unassembled WGS sequence"/>
</dbReference>
<dbReference type="Pfam" id="PF04290">
    <property type="entry name" value="DctQ"/>
    <property type="match status" value="1"/>
</dbReference>
<keyword evidence="5 9" id="KW-0812">Transmembrane</keyword>
<evidence type="ECO:0000256" key="2">
    <source>
        <dbReference type="ARBA" id="ARBA00022448"/>
    </source>
</evidence>
<keyword evidence="2" id="KW-0813">Transport</keyword>
<evidence type="ECO:0000313" key="11">
    <source>
        <dbReference type="EMBL" id="SDI72295.1"/>
    </source>
</evidence>
<evidence type="ECO:0000256" key="6">
    <source>
        <dbReference type="ARBA" id="ARBA00022989"/>
    </source>
</evidence>
<proteinExistence type="inferred from homology"/>
<evidence type="ECO:0000256" key="5">
    <source>
        <dbReference type="ARBA" id="ARBA00022692"/>
    </source>
</evidence>
<evidence type="ECO:0000256" key="8">
    <source>
        <dbReference type="ARBA" id="ARBA00038436"/>
    </source>
</evidence>
<dbReference type="GO" id="GO:0005886">
    <property type="term" value="C:plasma membrane"/>
    <property type="evidence" value="ECO:0007669"/>
    <property type="project" value="UniProtKB-SubCell"/>
</dbReference>
<keyword evidence="12" id="KW-1185">Reference proteome</keyword>
<keyword evidence="3" id="KW-1003">Cell membrane</keyword>
<evidence type="ECO:0000259" key="10">
    <source>
        <dbReference type="Pfam" id="PF04290"/>
    </source>
</evidence>
<dbReference type="OrthoDB" id="1807003at2"/>
<sequence length="158" mass="17442">MEKVIIKLNNGLQYAAQVVLIIMVFLVTFDVLGRWLFSQPISGAVEVTELGLSMVIFLTIAYTHLKEEHISIDFVFNKFPAKVQRIMEGIVNLIITALMLLLASSLFLYTERLLTAGRVTGDLGLPVYLFAGLAAICAIVFALTSLLLSLKYFGKVGK</sequence>
<evidence type="ECO:0000256" key="1">
    <source>
        <dbReference type="ARBA" id="ARBA00004429"/>
    </source>
</evidence>
<gene>
    <name evidence="11" type="ORF">SAMN04488123_10566</name>
</gene>
<protein>
    <submittedName>
        <fullName evidence="11">TRAP-type C4-dicarboxylate transport system, small permease component</fullName>
    </submittedName>
</protein>
<dbReference type="InterPro" id="IPR055348">
    <property type="entry name" value="DctQ"/>
</dbReference>
<feature type="transmembrane region" description="Helical" evidence="9">
    <location>
        <begin position="86"/>
        <end position="108"/>
    </location>
</feature>